<feature type="domain" description="Reverse transcriptase" evidence="10">
    <location>
        <begin position="528"/>
        <end position="734"/>
    </location>
</feature>
<feature type="region of interest" description="Disordered" evidence="9">
    <location>
        <begin position="398"/>
        <end position="440"/>
    </location>
</feature>
<keyword evidence="5" id="KW-0255">Endonuclease</keyword>
<keyword evidence="2" id="KW-0808">Transferase</keyword>
<keyword evidence="4" id="KW-0540">Nuclease</keyword>
<proteinExistence type="predicted"/>
<dbReference type="SUPFAM" id="SSF56672">
    <property type="entry name" value="DNA/RNA polymerases"/>
    <property type="match status" value="1"/>
</dbReference>
<keyword evidence="8" id="KW-0233">DNA recombination</keyword>
<evidence type="ECO:0000256" key="8">
    <source>
        <dbReference type="ARBA" id="ARBA00023172"/>
    </source>
</evidence>
<evidence type="ECO:0000313" key="12">
    <source>
        <dbReference type="EMBL" id="KAE9212275.1"/>
    </source>
</evidence>
<evidence type="ECO:0000256" key="4">
    <source>
        <dbReference type="ARBA" id="ARBA00022722"/>
    </source>
</evidence>
<keyword evidence="7" id="KW-0695">RNA-directed DNA polymerase</keyword>
<dbReference type="FunFam" id="1.10.340.70:FF:000001">
    <property type="entry name" value="Retrovirus-related Pol polyprotein from transposon gypsy-like Protein"/>
    <property type="match status" value="1"/>
</dbReference>
<dbReference type="Proteomes" id="UP000433483">
    <property type="component" value="Unassembled WGS sequence"/>
</dbReference>
<evidence type="ECO:0000256" key="9">
    <source>
        <dbReference type="SAM" id="MobiDB-lite"/>
    </source>
</evidence>
<dbReference type="InterPro" id="IPR021109">
    <property type="entry name" value="Peptidase_aspartic_dom_sf"/>
</dbReference>
<dbReference type="SUPFAM" id="SSF53098">
    <property type="entry name" value="Ribonuclease H-like"/>
    <property type="match status" value="2"/>
</dbReference>
<evidence type="ECO:0000256" key="6">
    <source>
        <dbReference type="ARBA" id="ARBA00022801"/>
    </source>
</evidence>
<dbReference type="InterPro" id="IPR001584">
    <property type="entry name" value="Integrase_cat-core"/>
</dbReference>
<dbReference type="PANTHER" id="PTHR37984">
    <property type="entry name" value="PROTEIN CBG26694"/>
    <property type="match status" value="1"/>
</dbReference>
<dbReference type="Pfam" id="PF00078">
    <property type="entry name" value="RVT_1"/>
    <property type="match status" value="1"/>
</dbReference>
<dbReference type="Gene3D" id="1.10.340.70">
    <property type="match status" value="1"/>
</dbReference>
<dbReference type="Pfam" id="PF17921">
    <property type="entry name" value="Integrase_H2C2"/>
    <property type="match status" value="1"/>
</dbReference>
<dbReference type="InterPro" id="IPR041373">
    <property type="entry name" value="RT_RNaseH"/>
</dbReference>
<evidence type="ECO:0000256" key="3">
    <source>
        <dbReference type="ARBA" id="ARBA00022695"/>
    </source>
</evidence>
<reference evidence="12 13" key="1">
    <citation type="submission" date="2018-08" db="EMBL/GenBank/DDBJ databases">
        <title>Genomic investigation of the strawberry pathogen Phytophthora fragariae indicates pathogenicity is determined by transcriptional variation in three key races.</title>
        <authorList>
            <person name="Adams T.M."/>
            <person name="Armitage A.D."/>
            <person name="Sobczyk M.K."/>
            <person name="Bates H.J."/>
            <person name="Dunwell J.M."/>
            <person name="Nellist C.F."/>
            <person name="Harrison R.J."/>
        </authorList>
    </citation>
    <scope>NUCLEOTIDE SEQUENCE [LARGE SCALE GENOMIC DNA]</scope>
    <source>
        <strain evidence="12 13">NOV-27</strain>
    </source>
</reference>
<dbReference type="InterPro" id="IPR036397">
    <property type="entry name" value="RNaseH_sf"/>
</dbReference>
<dbReference type="PANTHER" id="PTHR37984:SF5">
    <property type="entry name" value="PROTEIN NYNRIN-LIKE"/>
    <property type="match status" value="1"/>
</dbReference>
<dbReference type="GO" id="GO:0003964">
    <property type="term" value="F:RNA-directed DNA polymerase activity"/>
    <property type="evidence" value="ECO:0007669"/>
    <property type="project" value="UniProtKB-KW"/>
</dbReference>
<dbReference type="Gene3D" id="3.10.10.10">
    <property type="entry name" value="HIV Type 1 Reverse Transcriptase, subunit A, domain 1"/>
    <property type="match status" value="1"/>
</dbReference>
<sequence>MHFKQAKANSKINNVRTVVLLNSGSEVSIIDATFARKVGCYIDTSQSQECLGIGEKLYVATGRTKIKLTLAGSLVYLYEVWVWDDLPPDYHAILGMDFKVPAGIRLDLGDGSMCLPDEIRVMLHGRRQIFSDKARPICVGEHLTVGTARSVDLPLRLREANYEKLWLTRGQGWVPTLIKGPGRLRYLHITNLSDRTLILQRDVQIRLQLSGYHVPRQPGYVSVGSRRYAEWQTLAWEATTDATTVTAAAQPADDNGPAVDRVEYPTLRQILARPQGTATTEQRDAVGDGGRAVATCVTRSGTPPAEEISEAGLGNSPLHVEIRVGACRPTEEASVIADMLVPPADTAREGAESGEREDDSIQSDEVSDREPVHKAELQAEEVTQAPAQGATKQIPLEDRHASVSAPSPGAMPPDLLGLASEDPEPNPDPDTRRGEPDGGSEATIEVRIEDLQVGDLADNTEEEIRKLRDIIWTHRHLLIGKGNALPPAAVGAICDIDVGDAAPIAQRVRKIAPRFREKVSDLLKGLLSAKIIRHSTSPWASPIVVIIKKNGVDIRLCIDYRLVNGLTKLMIYPMPLINDLLEDLDKVLWYCSLDMASGFWVVSMTDRARAISAFITPFGLFEWNRMPFGLKNAPQIYQRLIDNALYGFLRIPPAADQSTLTGLFKEGDPEEAGESFVLGRQSYIDDILVTAGSGDLLCDRVKALLEACDKWNISISVAKSFGGLKKVDYLGHRASNEGLEAHPKDLSALTDLPFPRTLRAMQSFLGSLNYYGRFIEDMAIYASVLYELREVDFAAIRDQAGCERVGPTITPGEDQQNNQATADPKWVEAKAAFSELKRKIAATPILRHFDAEKRPVVIVYASEWAVSASLVQDHDGTYLPVMFTSRTLKQNELNYGIVEKEMLALLRMLDLGYSMLAGRPIQVLARHSTLVWLFRAAGLQGRLGQWAALLSPWTLEITKCTRGEDEILGSLAAAIRPRSVVDQALTAIAPRKEPRRSVDTPVPTVEQDETVLVASFDGSARVKRGGGAFSAIVWRLPEWTVVKAASGWKTDMTVNEAEYSGLLLCFDLLEDQDRTRLVICGDSNLVIRQMKGEIECKAPALTLLRQKALRRLGTWPVHDLLHVKRAWNANADSLASAALQREAGVLVHEQNWDDLVMLNRLPEILTATTEETTLRISAMATQSHRKVPNQEVLQEDAVRQLRVDRIRQGQDEEKWIANLKLYLRGQVAGLDREEARACSNLADDFEMDEQDLLYYCPPSRKTDKERDGLLRLVISETLHQDLLHHYHVSLEGGHQGISRTYQRIKDRFYWRGLFRSVQRFIGECTDCETGKGRPTFRGESPGNVQATYPFQIIAMDHIPSLPKSYKGHTELLIWVDLFTGYVIAKASASRTAQTIAESYEECVFRRFGASETIRHDREPGFMSDFFEAFNRILG</sequence>
<dbReference type="InterPro" id="IPR002156">
    <property type="entry name" value="RNaseH_domain"/>
</dbReference>
<evidence type="ECO:0000256" key="7">
    <source>
        <dbReference type="ARBA" id="ARBA00022918"/>
    </source>
</evidence>
<dbReference type="SUPFAM" id="SSF50630">
    <property type="entry name" value="Acid proteases"/>
    <property type="match status" value="1"/>
</dbReference>
<dbReference type="CDD" id="cd01647">
    <property type="entry name" value="RT_LTR"/>
    <property type="match status" value="1"/>
</dbReference>
<dbReference type="GO" id="GO:0003676">
    <property type="term" value="F:nucleic acid binding"/>
    <property type="evidence" value="ECO:0007669"/>
    <property type="project" value="InterPro"/>
</dbReference>
<organism evidence="12 13">
    <name type="scientific">Phytophthora fragariae</name>
    <dbReference type="NCBI Taxonomy" id="53985"/>
    <lineage>
        <taxon>Eukaryota</taxon>
        <taxon>Sar</taxon>
        <taxon>Stramenopiles</taxon>
        <taxon>Oomycota</taxon>
        <taxon>Peronosporomycetes</taxon>
        <taxon>Peronosporales</taxon>
        <taxon>Peronosporaceae</taxon>
        <taxon>Phytophthora</taxon>
    </lineage>
</organism>
<dbReference type="PROSITE" id="PS50994">
    <property type="entry name" value="INTEGRASE"/>
    <property type="match status" value="1"/>
</dbReference>
<dbReference type="InterPro" id="IPR012337">
    <property type="entry name" value="RNaseH-like_sf"/>
</dbReference>
<gene>
    <name evidence="12" type="ORF">PF005_g10652</name>
</gene>
<evidence type="ECO:0000259" key="10">
    <source>
        <dbReference type="PROSITE" id="PS50878"/>
    </source>
</evidence>
<dbReference type="GO" id="GO:0006310">
    <property type="term" value="P:DNA recombination"/>
    <property type="evidence" value="ECO:0007669"/>
    <property type="project" value="UniProtKB-KW"/>
</dbReference>
<dbReference type="PROSITE" id="PS50878">
    <property type="entry name" value="RT_POL"/>
    <property type="match status" value="1"/>
</dbReference>
<keyword evidence="13" id="KW-1185">Reference proteome</keyword>
<keyword evidence="3" id="KW-0548">Nucleotidyltransferase</keyword>
<evidence type="ECO:0000256" key="2">
    <source>
        <dbReference type="ARBA" id="ARBA00022679"/>
    </source>
</evidence>
<evidence type="ECO:0000259" key="11">
    <source>
        <dbReference type="PROSITE" id="PS50994"/>
    </source>
</evidence>
<dbReference type="Pfam" id="PF17917">
    <property type="entry name" value="RT_RNaseH"/>
    <property type="match status" value="1"/>
</dbReference>
<feature type="compositionally biased region" description="Acidic residues" evidence="9">
    <location>
        <begin position="355"/>
        <end position="365"/>
    </location>
</feature>
<dbReference type="CDD" id="cd09279">
    <property type="entry name" value="RNase_HI_like"/>
    <property type="match status" value="1"/>
</dbReference>
<feature type="domain" description="Integrase catalytic" evidence="11">
    <location>
        <begin position="1345"/>
        <end position="1434"/>
    </location>
</feature>
<dbReference type="CDD" id="cd00303">
    <property type="entry name" value="retropepsin_like"/>
    <property type="match status" value="1"/>
</dbReference>
<keyword evidence="6" id="KW-0378">Hydrolase</keyword>
<dbReference type="Gene3D" id="2.40.70.10">
    <property type="entry name" value="Acid Proteases"/>
    <property type="match status" value="1"/>
</dbReference>
<dbReference type="InterPro" id="IPR000477">
    <property type="entry name" value="RT_dom"/>
</dbReference>
<evidence type="ECO:0000256" key="5">
    <source>
        <dbReference type="ARBA" id="ARBA00022759"/>
    </source>
</evidence>
<feature type="region of interest" description="Disordered" evidence="9">
    <location>
        <begin position="338"/>
        <end position="372"/>
    </location>
</feature>
<name>A0A6A3Y500_9STRA</name>
<protein>
    <recommendedName>
        <fullName evidence="1">RNA-directed DNA polymerase</fullName>
        <ecNumber evidence="1">2.7.7.49</ecNumber>
    </recommendedName>
</protein>
<comment type="caution">
    <text evidence="12">The sequence shown here is derived from an EMBL/GenBank/DDBJ whole genome shotgun (WGS) entry which is preliminary data.</text>
</comment>
<evidence type="ECO:0000313" key="13">
    <source>
        <dbReference type="Proteomes" id="UP000433483"/>
    </source>
</evidence>
<dbReference type="EMBL" id="QXGB01000512">
    <property type="protein sequence ID" value="KAE9212275.1"/>
    <property type="molecule type" value="Genomic_DNA"/>
</dbReference>
<dbReference type="InterPro" id="IPR050951">
    <property type="entry name" value="Retrovirus_Pol_polyprotein"/>
</dbReference>
<dbReference type="EC" id="2.7.7.49" evidence="1"/>
<dbReference type="InterPro" id="IPR041588">
    <property type="entry name" value="Integrase_H2C2"/>
</dbReference>
<dbReference type="Gene3D" id="3.30.420.10">
    <property type="entry name" value="Ribonuclease H-like superfamily/Ribonuclease H"/>
    <property type="match status" value="2"/>
</dbReference>
<dbReference type="InterPro" id="IPR043502">
    <property type="entry name" value="DNA/RNA_pol_sf"/>
</dbReference>
<dbReference type="OrthoDB" id="124464at2759"/>
<dbReference type="InterPro" id="IPR043128">
    <property type="entry name" value="Rev_trsase/Diguanyl_cyclase"/>
</dbReference>
<dbReference type="GO" id="GO:0004523">
    <property type="term" value="F:RNA-DNA hybrid ribonuclease activity"/>
    <property type="evidence" value="ECO:0007669"/>
    <property type="project" value="InterPro"/>
</dbReference>
<dbReference type="Pfam" id="PF13456">
    <property type="entry name" value="RVT_3"/>
    <property type="match status" value="1"/>
</dbReference>
<evidence type="ECO:0000256" key="1">
    <source>
        <dbReference type="ARBA" id="ARBA00012493"/>
    </source>
</evidence>
<dbReference type="Gene3D" id="3.30.70.270">
    <property type="match status" value="2"/>
</dbReference>
<accession>A0A6A3Y500</accession>
<dbReference type="GO" id="GO:0015074">
    <property type="term" value="P:DNA integration"/>
    <property type="evidence" value="ECO:0007669"/>
    <property type="project" value="InterPro"/>
</dbReference>